<reference evidence="1 2" key="1">
    <citation type="submission" date="2015-03" db="EMBL/GenBank/DDBJ databases">
        <authorList>
            <consortium name="Pathogen Informatics"/>
        </authorList>
    </citation>
    <scope>NUCLEOTIDE SEQUENCE [LARGE SCALE GENOMIC DNA]</scope>
    <source>
        <strain evidence="1 2">C09601061</strain>
    </source>
</reference>
<proteinExistence type="predicted"/>
<evidence type="ECO:0000313" key="1">
    <source>
        <dbReference type="EMBL" id="CFR64284.1"/>
    </source>
</evidence>
<dbReference type="Proteomes" id="UP000046680">
    <property type="component" value="Unassembled WGS sequence"/>
</dbReference>
<evidence type="ECO:0000313" key="2">
    <source>
        <dbReference type="Proteomes" id="UP000046680"/>
    </source>
</evidence>
<dbReference type="EMBL" id="CGCX01000004">
    <property type="protein sequence ID" value="CFR64284.1"/>
    <property type="molecule type" value="Genomic_DNA"/>
</dbReference>
<accession>A0A654TV02</accession>
<gene>
    <name evidence="1" type="ORF">ERS007657_00018</name>
</gene>
<protein>
    <submittedName>
        <fullName evidence="1">Putative secreted protein</fullName>
    </submittedName>
</protein>
<dbReference type="AlphaFoldDB" id="A0A654TV02"/>
<name>A0A654TV02_MYCTX</name>
<sequence length="93" mass="10683">MQRPILCTEYLARSQGSTVEGILPIAKRHNVGAFNWGLVAGKTQTYLPWDSWDHPYRAPPKVWFHDLLHPNGRPYRDGEVQTIRKLNGMPSQD</sequence>
<dbReference type="SUPFAM" id="SSF51445">
    <property type="entry name" value="(Trans)glycosidases"/>
    <property type="match status" value="1"/>
</dbReference>
<organism evidence="1 2">
    <name type="scientific">Mycobacterium tuberculosis</name>
    <dbReference type="NCBI Taxonomy" id="1773"/>
    <lineage>
        <taxon>Bacteria</taxon>
        <taxon>Bacillati</taxon>
        <taxon>Actinomycetota</taxon>
        <taxon>Actinomycetes</taxon>
        <taxon>Mycobacteriales</taxon>
        <taxon>Mycobacteriaceae</taxon>
        <taxon>Mycobacterium</taxon>
        <taxon>Mycobacterium tuberculosis complex</taxon>
    </lineage>
</organism>
<dbReference type="InterPro" id="IPR017853">
    <property type="entry name" value="GH"/>
</dbReference>